<protein>
    <submittedName>
        <fullName evidence="1">Uncharacterized protein</fullName>
    </submittedName>
</protein>
<sequence length="129" mass="14612">MKHLPKFHYEPFPKAPVKLAQRLIQHEQLRSGRKCTGQRYPLLLPSRQRGNGSTLRPWHADQFKKVGNGAIRFRAPRPPHPWAEGDVAAHVALREQLVVLEHQANTPTVRGYACLVTPRKPNPPAVRGL</sequence>
<comment type="caution">
    <text evidence="1">The sequence shown here is derived from an EMBL/GenBank/DDBJ whole genome shotgun (WGS) entry which is preliminary data.</text>
</comment>
<evidence type="ECO:0000313" key="1">
    <source>
        <dbReference type="EMBL" id="MBB5936020.1"/>
    </source>
</evidence>
<name>A0A7W9Q9C3_9ACTN</name>
<proteinExistence type="predicted"/>
<reference evidence="1 2" key="1">
    <citation type="submission" date="2020-08" db="EMBL/GenBank/DDBJ databases">
        <title>Genomic Encyclopedia of Type Strains, Phase III (KMG-III): the genomes of soil and plant-associated and newly described type strains.</title>
        <authorList>
            <person name="Whitman W."/>
        </authorList>
    </citation>
    <scope>NUCLEOTIDE SEQUENCE [LARGE SCALE GENOMIC DNA]</scope>
    <source>
        <strain evidence="1 2">CECT 8305</strain>
    </source>
</reference>
<dbReference type="AlphaFoldDB" id="A0A7W9Q9C3"/>
<evidence type="ECO:0000313" key="2">
    <source>
        <dbReference type="Proteomes" id="UP000588098"/>
    </source>
</evidence>
<dbReference type="Proteomes" id="UP000588098">
    <property type="component" value="Unassembled WGS sequence"/>
</dbReference>
<organism evidence="1 2">
    <name type="scientific">Streptomyces zagrosensis</name>
    <dbReference type="NCBI Taxonomy" id="1042984"/>
    <lineage>
        <taxon>Bacteria</taxon>
        <taxon>Bacillati</taxon>
        <taxon>Actinomycetota</taxon>
        <taxon>Actinomycetes</taxon>
        <taxon>Kitasatosporales</taxon>
        <taxon>Streptomycetaceae</taxon>
        <taxon>Streptomyces</taxon>
    </lineage>
</organism>
<dbReference type="EMBL" id="JACHJL010000006">
    <property type="protein sequence ID" value="MBB5936020.1"/>
    <property type="molecule type" value="Genomic_DNA"/>
</dbReference>
<keyword evidence="2" id="KW-1185">Reference proteome</keyword>
<gene>
    <name evidence="1" type="ORF">FHS42_003089</name>
</gene>
<accession>A0A7W9Q9C3</accession>
<dbReference type="AntiFam" id="ANF00095">
    <property type="entry name" value="Shadow ORF (opposite ABC transporters)"/>
</dbReference>